<dbReference type="InterPro" id="IPR022702">
    <property type="entry name" value="Cytosine_MeTrfase1_RFD"/>
</dbReference>
<dbReference type="Pfam" id="PF22908">
    <property type="entry name" value="PHD_NSD"/>
    <property type="match status" value="1"/>
</dbReference>
<feature type="compositionally biased region" description="Basic and acidic residues" evidence="6">
    <location>
        <begin position="949"/>
        <end position="958"/>
    </location>
</feature>
<evidence type="ECO:0000259" key="7">
    <source>
        <dbReference type="SMART" id="SM00249"/>
    </source>
</evidence>
<evidence type="ECO:0000313" key="8">
    <source>
        <dbReference type="EMBL" id="KAG0541699.1"/>
    </source>
</evidence>
<reference evidence="8" key="2">
    <citation type="submission" date="2020-10" db="EMBL/GenBank/DDBJ databases">
        <authorList>
            <person name="Cooper E.A."/>
            <person name="Brenton Z.W."/>
            <person name="Flinn B.S."/>
            <person name="Jenkins J."/>
            <person name="Shu S."/>
            <person name="Flowers D."/>
            <person name="Luo F."/>
            <person name="Wang Y."/>
            <person name="Xia P."/>
            <person name="Barry K."/>
            <person name="Daum C."/>
            <person name="Lipzen A."/>
            <person name="Yoshinaga Y."/>
            <person name="Schmutz J."/>
            <person name="Saski C."/>
            <person name="Vermerris W."/>
            <person name="Kresovich S."/>
        </authorList>
    </citation>
    <scope>NUCLEOTIDE SEQUENCE</scope>
</reference>
<evidence type="ECO:0000256" key="2">
    <source>
        <dbReference type="ARBA" id="ARBA00022723"/>
    </source>
</evidence>
<feature type="region of interest" description="Disordered" evidence="6">
    <location>
        <begin position="205"/>
        <end position="243"/>
    </location>
</feature>
<feature type="domain" description="Zinc finger PHD-type" evidence="7">
    <location>
        <begin position="377"/>
        <end position="438"/>
    </location>
</feature>
<feature type="compositionally biased region" description="Basic residues" evidence="6">
    <location>
        <begin position="462"/>
        <end position="478"/>
    </location>
</feature>
<feature type="domain" description="Zinc finger PHD-type" evidence="7">
    <location>
        <begin position="309"/>
        <end position="374"/>
    </location>
</feature>
<feature type="domain" description="Zinc finger PHD-type" evidence="7">
    <location>
        <begin position="249"/>
        <end position="304"/>
    </location>
</feature>
<feature type="compositionally biased region" description="Polar residues" evidence="6">
    <location>
        <begin position="481"/>
        <end position="490"/>
    </location>
</feature>
<feature type="compositionally biased region" description="Polar residues" evidence="6">
    <location>
        <begin position="760"/>
        <end position="769"/>
    </location>
</feature>
<keyword evidence="5" id="KW-0539">Nucleus</keyword>
<dbReference type="InterPro" id="IPR055198">
    <property type="entry name" value="NSD_PHD"/>
</dbReference>
<protein>
    <recommendedName>
        <fullName evidence="7">Zinc finger PHD-type domain-containing protein</fullName>
    </recommendedName>
</protein>
<evidence type="ECO:0000313" key="9">
    <source>
        <dbReference type="Proteomes" id="UP000807115"/>
    </source>
</evidence>
<dbReference type="SMART" id="SM00249">
    <property type="entry name" value="PHD"/>
    <property type="match status" value="3"/>
</dbReference>
<comment type="caution">
    <text evidence="8">The sequence shown here is derived from an EMBL/GenBank/DDBJ whole genome shotgun (WGS) entry which is preliminary data.</text>
</comment>
<evidence type="ECO:0000256" key="4">
    <source>
        <dbReference type="ARBA" id="ARBA00022833"/>
    </source>
</evidence>
<evidence type="ECO:0000256" key="5">
    <source>
        <dbReference type="ARBA" id="ARBA00023242"/>
    </source>
</evidence>
<dbReference type="CDD" id="cd15566">
    <property type="entry name" value="PHD3_NSD"/>
    <property type="match status" value="1"/>
</dbReference>
<dbReference type="GO" id="GO:0008270">
    <property type="term" value="F:zinc ion binding"/>
    <property type="evidence" value="ECO:0007669"/>
    <property type="project" value="UniProtKB-KW"/>
</dbReference>
<gene>
    <name evidence="8" type="ORF">BDA96_02G039700</name>
</gene>
<feature type="region of interest" description="Disordered" evidence="6">
    <location>
        <begin position="739"/>
        <end position="769"/>
    </location>
</feature>
<proteinExistence type="predicted"/>
<feature type="compositionally biased region" description="Acidic residues" evidence="6">
    <location>
        <begin position="218"/>
        <end position="243"/>
    </location>
</feature>
<dbReference type="InterPro" id="IPR011011">
    <property type="entry name" value="Znf_FYVE_PHD"/>
</dbReference>
<keyword evidence="2" id="KW-0479">Metal-binding</keyword>
<accession>A0A921RL09</accession>
<feature type="compositionally biased region" description="Basic and acidic residues" evidence="6">
    <location>
        <begin position="901"/>
        <end position="921"/>
    </location>
</feature>
<name>A0A921RL09_SORBI</name>
<comment type="subcellular location">
    <subcellularLocation>
        <location evidence="1">Nucleus</location>
    </subcellularLocation>
</comment>
<keyword evidence="3" id="KW-0863">Zinc-finger</keyword>
<feature type="compositionally biased region" description="Basic and acidic residues" evidence="6">
    <location>
        <begin position="1046"/>
        <end position="1106"/>
    </location>
</feature>
<dbReference type="Pfam" id="PF12047">
    <property type="entry name" value="DNMT1-RFD"/>
    <property type="match status" value="1"/>
</dbReference>
<feature type="region of interest" description="Disordered" evidence="6">
    <location>
        <begin position="462"/>
        <end position="490"/>
    </location>
</feature>
<dbReference type="CDD" id="cd15565">
    <property type="entry name" value="PHD2_NSD"/>
    <property type="match status" value="1"/>
</dbReference>
<dbReference type="EMBL" id="CM027681">
    <property type="protein sequence ID" value="KAG0541699.1"/>
    <property type="molecule type" value="Genomic_DNA"/>
</dbReference>
<dbReference type="Gene3D" id="3.30.40.10">
    <property type="entry name" value="Zinc/RING finger domain, C3HC4 (zinc finger)"/>
    <property type="match status" value="2"/>
</dbReference>
<dbReference type="SUPFAM" id="SSF57903">
    <property type="entry name" value="FYVE/PHD zinc finger"/>
    <property type="match status" value="1"/>
</dbReference>
<feature type="region of interest" description="Disordered" evidence="6">
    <location>
        <begin position="684"/>
        <end position="705"/>
    </location>
</feature>
<dbReference type="Proteomes" id="UP000807115">
    <property type="component" value="Chromosome 2"/>
</dbReference>
<dbReference type="PANTHER" id="PTHR46235:SF18">
    <property type="entry name" value="PROTEIN ENHANCED DOWNY MILDEW 2"/>
    <property type="match status" value="1"/>
</dbReference>
<dbReference type="InterPro" id="IPR001965">
    <property type="entry name" value="Znf_PHD"/>
</dbReference>
<evidence type="ECO:0000256" key="1">
    <source>
        <dbReference type="ARBA" id="ARBA00004123"/>
    </source>
</evidence>
<feature type="compositionally biased region" description="Basic and acidic residues" evidence="6">
    <location>
        <begin position="967"/>
        <end position="982"/>
    </location>
</feature>
<evidence type="ECO:0000256" key="3">
    <source>
        <dbReference type="ARBA" id="ARBA00022771"/>
    </source>
</evidence>
<feature type="compositionally biased region" description="Basic and acidic residues" evidence="6">
    <location>
        <begin position="1114"/>
        <end position="1129"/>
    </location>
</feature>
<sequence>MMSDDDDDDGVEPQIEDVNEYHFEDGDGEPVCFSILPFQFGENDNEADFFRKDVFLHGFVDKSLPMYKEVVAWKIRLDTEQPNIYVLSIKHKWIKLLKPRKCYGEFARSILITVQMLHFVRRGGQRSLNHLWDRLDEVFGKFNPKPAADDLMKHQTLIKLFVEKDQTLMKSKILQRLIENRFKRTKKALGLEAQVIVSSTRRVRKNDDNNYGNKDGSGDDCDDGDGSSDDDDEISDDDERNDDDGTDQICAICDDGGQLLSCEGPCKRSFHATKKDGRESKCETLGYTKAEVERIGTFLCANCKKKQHQCFSCGELEPSHGPNAKVFQCNKASCGYFYHPKCIAQLLDPNATDGACELERRIMTGMSFRCPIHWCFKCGCMENKTQRALQLAVCRRCPRAYHRECLPRELSLGAKDKDGNPRAWELSKTIFIYCLDHEIDKDTGTASRNHIKFPATPECTKTKKLGNSKGRMTGKRRKNTDQSTKPTELSNRLCGAESEQADNVGAKSTSPQIVAEPHCAAKLLKGDPQIEQSIIVVAASQNGAETMEGHEKQFGISSCVASTETEKRVTCLAGTPYDGRPSTEGMTDCSVQDGPVDRYVELDNVACRITEDKYANGREKTQEGYTRKETAHHKDSSENQGQNDVLGLGNLWVEIQADGSPLEPGNKRDKEWQENAYGLGSILGQEKETSFRRENPQSDRGMVPRNDSQIIDYRKGGTTVDTGAASRNHIQFPTSSECTKTKELGNSKGRMTGKRRKNTDQSTKPTELSNRLCGAESEQADNVGVKSTSPQIVVEPHCAAKRFKDDPQIEQSIIGVGASQNGAEIMNGREKQFGISSCVASTEKEKRVTYLAQKGTCLGTPYDGPSTKDMSDCSVQDTPVDKDVELDNVACRIMEDKYANGREKTQEDYTRKETARRKDSSENQGQNDVLELDNLWVEIQADGSPLEPGNKRDKEENAHGLGSASGQEKETSSKRENPESDRGMIPMNDSKTIHYRKGGTTLDNVDDHSSEGSYPCQGECSRSKCNDGLVAIDQDTSSDRSKKRSQPVEKASDGNKTDLDKNKKHNLKDGRDAHYEDRRTERNTAADTSRYKCRDKIQLDRREPELVGRNTRARSSEHSPERQRMERDGSYPGTYNRRRYESLHNFNSPRSGCDDRRQLSPCQSSFPLPEFCGDHSHLYPRDSTSWRHNPHRYLGIPQYRPYMAASAAGHSAVCYRLAGGYGEGSRASRPVTDWYAPHLDRTNCQPRSQIDLQLQASRPVTDKYAPQLELTNYPPRSQSDLQYCTTTI</sequence>
<organism evidence="8 9">
    <name type="scientific">Sorghum bicolor</name>
    <name type="common">Sorghum</name>
    <name type="synonym">Sorghum vulgare</name>
    <dbReference type="NCBI Taxonomy" id="4558"/>
    <lineage>
        <taxon>Eukaryota</taxon>
        <taxon>Viridiplantae</taxon>
        <taxon>Streptophyta</taxon>
        <taxon>Embryophyta</taxon>
        <taxon>Tracheophyta</taxon>
        <taxon>Spermatophyta</taxon>
        <taxon>Magnoliopsida</taxon>
        <taxon>Liliopsida</taxon>
        <taxon>Poales</taxon>
        <taxon>Poaceae</taxon>
        <taxon>PACMAD clade</taxon>
        <taxon>Panicoideae</taxon>
        <taxon>Andropogonodae</taxon>
        <taxon>Andropogoneae</taxon>
        <taxon>Sorghinae</taxon>
        <taxon>Sorghum</taxon>
    </lineage>
</organism>
<keyword evidence="4" id="KW-0862">Zinc</keyword>
<feature type="compositionally biased region" description="Basic and acidic residues" evidence="6">
    <location>
        <begin position="618"/>
        <end position="637"/>
    </location>
</feature>
<dbReference type="InterPro" id="IPR013083">
    <property type="entry name" value="Znf_RING/FYVE/PHD"/>
</dbReference>
<reference evidence="8" key="1">
    <citation type="journal article" date="2019" name="BMC Genomics">
        <title>A new reference genome for Sorghum bicolor reveals high levels of sequence similarity between sweet and grain genotypes: implications for the genetics of sugar metabolism.</title>
        <authorList>
            <person name="Cooper E.A."/>
            <person name="Brenton Z.W."/>
            <person name="Flinn B.S."/>
            <person name="Jenkins J."/>
            <person name="Shu S."/>
            <person name="Flowers D."/>
            <person name="Luo F."/>
            <person name="Wang Y."/>
            <person name="Xia P."/>
            <person name="Barry K."/>
            <person name="Daum C."/>
            <person name="Lipzen A."/>
            <person name="Yoshinaga Y."/>
            <person name="Schmutz J."/>
            <person name="Saski C."/>
            <person name="Vermerris W."/>
            <person name="Kresovich S."/>
        </authorList>
    </citation>
    <scope>NUCLEOTIDE SEQUENCE</scope>
</reference>
<dbReference type="GO" id="GO:0005634">
    <property type="term" value="C:nucleus"/>
    <property type="evidence" value="ECO:0007669"/>
    <property type="project" value="UniProtKB-SubCell"/>
</dbReference>
<feature type="region of interest" description="Disordered" evidence="6">
    <location>
        <begin position="901"/>
        <end position="1137"/>
    </location>
</feature>
<feature type="compositionally biased region" description="Basic and acidic residues" evidence="6">
    <location>
        <begin position="685"/>
        <end position="697"/>
    </location>
</feature>
<feature type="region of interest" description="Disordered" evidence="6">
    <location>
        <begin position="618"/>
        <end position="644"/>
    </location>
</feature>
<evidence type="ECO:0000256" key="6">
    <source>
        <dbReference type="SAM" id="MobiDB-lite"/>
    </source>
</evidence>
<dbReference type="PANTHER" id="PTHR46235">
    <property type="entry name" value="PHD FINGER-CONTAINING PROTEIN DDB_G0268158"/>
    <property type="match status" value="1"/>
</dbReference>